<dbReference type="CDD" id="cd04664">
    <property type="entry name" value="NUDIX_DHNTPase_like"/>
    <property type="match status" value="1"/>
</dbReference>
<feature type="binding site" evidence="2">
    <location>
        <position position="132"/>
    </location>
    <ligand>
        <name>substrate</name>
    </ligand>
</feature>
<keyword evidence="6" id="KW-1185">Reference proteome</keyword>
<dbReference type="GO" id="GO:0019177">
    <property type="term" value="F:dihydroneopterin triphosphate pyrophosphohydrolase activity"/>
    <property type="evidence" value="ECO:0007669"/>
    <property type="project" value="InterPro"/>
</dbReference>
<dbReference type="GO" id="GO:0008828">
    <property type="term" value="F:dATP diphosphatase activity"/>
    <property type="evidence" value="ECO:0007669"/>
    <property type="project" value="InterPro"/>
</dbReference>
<dbReference type="PRINTS" id="PR01404">
    <property type="entry name" value="NPPPHYDRLASE"/>
</dbReference>
<dbReference type="GO" id="GO:0006167">
    <property type="term" value="P:AMP biosynthetic process"/>
    <property type="evidence" value="ECO:0007669"/>
    <property type="project" value="TreeGrafter"/>
</dbReference>
<keyword evidence="1 5" id="KW-0378">Hydrolase</keyword>
<reference evidence="5 6" key="1">
    <citation type="journal article" date="2014" name="Appl. Environ. Microbiol.">
        <title>Gut symbionts from distinct hosts exhibit genotoxic activity via divergent colibactin biosynthetic pathways.</title>
        <authorList>
            <person name="Engel P."/>
            <person name="Vizcaino M.I."/>
            <person name="Crawford J.M."/>
        </authorList>
    </citation>
    <scope>NUCLEOTIDE SEQUENCE [LARGE SCALE GENOMIC DNA]</scope>
    <source>
        <strain evidence="5 6">PEB0191</strain>
    </source>
</reference>
<dbReference type="NCBIfam" id="NF006961">
    <property type="entry name" value="PRK09438.1"/>
    <property type="match status" value="1"/>
</dbReference>
<dbReference type="SUPFAM" id="SSF55811">
    <property type="entry name" value="Nudix"/>
    <property type="match status" value="1"/>
</dbReference>
<dbReference type="InterPro" id="IPR003564">
    <property type="entry name" value="DHNTPase"/>
</dbReference>
<dbReference type="EMBL" id="CP009056">
    <property type="protein sequence ID" value="AJA45139.1"/>
    <property type="molecule type" value="Genomic_DNA"/>
</dbReference>
<accession>A0A0A7S0R8</accession>
<evidence type="ECO:0000313" key="5">
    <source>
        <dbReference type="EMBL" id="AJA45139.1"/>
    </source>
</evidence>
<dbReference type="InterPro" id="IPR051325">
    <property type="entry name" value="Nudix_hydrolase_domain"/>
</dbReference>
<evidence type="ECO:0000259" key="4">
    <source>
        <dbReference type="PROSITE" id="PS51462"/>
    </source>
</evidence>
<dbReference type="InterPro" id="IPR015797">
    <property type="entry name" value="NUDIX_hydrolase-like_dom_sf"/>
</dbReference>
<feature type="domain" description="Nudix hydrolase" evidence="4">
    <location>
        <begin position="2"/>
        <end position="143"/>
    </location>
</feature>
<evidence type="ECO:0000256" key="1">
    <source>
        <dbReference type="ARBA" id="ARBA00022801"/>
    </source>
</evidence>
<dbReference type="InterPro" id="IPR020084">
    <property type="entry name" value="NUDIX_hydrolase_CS"/>
</dbReference>
<dbReference type="GO" id="GO:0046872">
    <property type="term" value="F:metal ion binding"/>
    <property type="evidence" value="ECO:0007669"/>
    <property type="project" value="UniProtKB-KW"/>
</dbReference>
<feature type="binding site" evidence="2">
    <location>
        <position position="4"/>
    </location>
    <ligand>
        <name>substrate</name>
    </ligand>
</feature>
<dbReference type="PANTHER" id="PTHR21340">
    <property type="entry name" value="DIADENOSINE 5,5-P1,P4-TETRAPHOSPHATE PYROPHOSPHOHYDROLASE MUTT"/>
    <property type="match status" value="1"/>
</dbReference>
<dbReference type="KEGG" id="fpp:FPB0191_01319"/>
<feature type="binding site" evidence="2">
    <location>
        <begin position="78"/>
        <end position="81"/>
    </location>
    <ligand>
        <name>substrate</name>
    </ligand>
</feature>
<keyword evidence="3" id="KW-0479">Metal-binding</keyword>
<dbReference type="GO" id="GO:0046656">
    <property type="term" value="P:folic acid biosynthetic process"/>
    <property type="evidence" value="ECO:0007669"/>
    <property type="project" value="InterPro"/>
</dbReference>
<protein>
    <submittedName>
        <fullName evidence="5">NTP pyrophosphohydrolase or oxidative damage repair enzyme</fullName>
        <ecNumber evidence="5">3.6.1.-</ecNumber>
    </submittedName>
</protein>
<dbReference type="PANTHER" id="PTHR21340:SF0">
    <property type="entry name" value="BIS(5'-NUCLEOSYL)-TETRAPHOSPHATASE [ASYMMETRICAL]"/>
    <property type="match status" value="1"/>
</dbReference>
<dbReference type="HOGENOM" id="CLU_128620_0_0_6"/>
<dbReference type="AlphaFoldDB" id="A0A0A7S0R8"/>
<evidence type="ECO:0000256" key="2">
    <source>
        <dbReference type="PIRSR" id="PIRSR603564-1"/>
    </source>
</evidence>
<dbReference type="RefSeq" id="WP_039104846.1">
    <property type="nucleotide sequence ID" value="NZ_CP009056.1"/>
</dbReference>
<dbReference type="STRING" id="1267021.FPB0191_01319"/>
<evidence type="ECO:0000256" key="3">
    <source>
        <dbReference type="PIRSR" id="PIRSR603564-2"/>
    </source>
</evidence>
<comment type="cofactor">
    <cofactor evidence="3">
        <name>Mg(2+)</name>
        <dbReference type="ChEBI" id="CHEBI:18420"/>
    </cofactor>
    <text evidence="3">Binds 1 Mg(2+) ion per subunit.</text>
</comment>
<gene>
    <name evidence="5" type="ORF">FPB0191_01319</name>
</gene>
<feature type="binding site" evidence="2">
    <location>
        <position position="37"/>
    </location>
    <ligand>
        <name>substrate</name>
    </ligand>
</feature>
<evidence type="ECO:0000313" key="6">
    <source>
        <dbReference type="Proteomes" id="UP000030901"/>
    </source>
</evidence>
<dbReference type="Proteomes" id="UP000030901">
    <property type="component" value="Chromosome"/>
</dbReference>
<sequence>MKYKNPESILVVIYCSLTRNFLMLQRQDDATFWQSVTGSMEEGEEPIQTALREVKEETGIDILQSDLSLKDLHTTVEFEIFPQFKYRYAPNVNINKEHWFCLDLPYQIKPILTEHLSYQWSPYIQAINMTPSWNNRQALQLVQQSILSKFHTV</sequence>
<dbReference type="OrthoDB" id="7066556at2"/>
<dbReference type="EC" id="3.6.1.-" evidence="5"/>
<organism evidence="5 6">
    <name type="scientific">Frischella perrara</name>
    <dbReference type="NCBI Taxonomy" id="1267021"/>
    <lineage>
        <taxon>Bacteria</taxon>
        <taxon>Pseudomonadati</taxon>
        <taxon>Pseudomonadota</taxon>
        <taxon>Gammaproteobacteria</taxon>
        <taxon>Orbales</taxon>
        <taxon>Orbaceae</taxon>
        <taxon>Frischella</taxon>
    </lineage>
</organism>
<dbReference type="GO" id="GO:0006754">
    <property type="term" value="P:ATP biosynthetic process"/>
    <property type="evidence" value="ECO:0007669"/>
    <property type="project" value="TreeGrafter"/>
</dbReference>
<dbReference type="PROSITE" id="PS00893">
    <property type="entry name" value="NUDIX_BOX"/>
    <property type="match status" value="1"/>
</dbReference>
<proteinExistence type="predicted"/>
<name>A0A0A7S0R8_FRIPE</name>
<feature type="binding site" evidence="3">
    <location>
        <position position="114"/>
    </location>
    <ligand>
        <name>Mg(2+)</name>
        <dbReference type="ChEBI" id="CHEBI:18420"/>
    </ligand>
</feature>
<dbReference type="GO" id="GO:0004081">
    <property type="term" value="F:bis(5'-nucleosyl)-tetraphosphatase (asymmetrical) activity"/>
    <property type="evidence" value="ECO:0007669"/>
    <property type="project" value="TreeGrafter"/>
</dbReference>
<dbReference type="Gene3D" id="3.90.79.10">
    <property type="entry name" value="Nucleoside Triphosphate Pyrophosphohydrolase"/>
    <property type="match status" value="1"/>
</dbReference>
<feature type="binding site" evidence="3">
    <location>
        <position position="57"/>
    </location>
    <ligand>
        <name>Mg(2+)</name>
        <dbReference type="ChEBI" id="CHEBI:18420"/>
    </ligand>
</feature>
<dbReference type="Pfam" id="PF00293">
    <property type="entry name" value="NUDIX"/>
    <property type="match status" value="1"/>
</dbReference>
<dbReference type="InterPro" id="IPR000086">
    <property type="entry name" value="NUDIX_hydrolase_dom"/>
</dbReference>
<dbReference type="PROSITE" id="PS51462">
    <property type="entry name" value="NUDIX"/>
    <property type="match status" value="1"/>
</dbReference>
<feature type="binding site" evidence="3">
    <location>
        <position position="53"/>
    </location>
    <ligand>
        <name>Mg(2+)</name>
        <dbReference type="ChEBI" id="CHEBI:18420"/>
    </ligand>
</feature>
<feature type="binding site" evidence="2">
    <location>
        <position position="26"/>
    </location>
    <ligand>
        <name>substrate</name>
    </ligand>
</feature>
<keyword evidence="3" id="KW-0460">Magnesium</keyword>